<accession>A0A392SMF7</accession>
<comment type="caution">
    <text evidence="1">The sequence shown here is derived from an EMBL/GenBank/DDBJ whole genome shotgun (WGS) entry which is preliminary data.</text>
</comment>
<dbReference type="AlphaFoldDB" id="A0A392SMF7"/>
<dbReference type="InterPro" id="IPR021109">
    <property type="entry name" value="Peptidase_aspartic_dom_sf"/>
</dbReference>
<dbReference type="EMBL" id="LXQA010397269">
    <property type="protein sequence ID" value="MCI49175.1"/>
    <property type="molecule type" value="Genomic_DNA"/>
</dbReference>
<evidence type="ECO:0000313" key="2">
    <source>
        <dbReference type="Proteomes" id="UP000265520"/>
    </source>
</evidence>
<sequence length="95" mass="10131">MLEGALVEGEEEEDMKCKSMGVLGSMGGQRTMNIEGKIVEVDVLVLIDSGATHNFISPQISTALGLNITPMSEKSVKLGDGHQIKSQGICKDIKI</sequence>
<keyword evidence="2" id="KW-1185">Reference proteome</keyword>
<dbReference type="Gene3D" id="2.40.70.10">
    <property type="entry name" value="Acid Proteases"/>
    <property type="match status" value="1"/>
</dbReference>
<organism evidence="1 2">
    <name type="scientific">Trifolium medium</name>
    <dbReference type="NCBI Taxonomy" id="97028"/>
    <lineage>
        <taxon>Eukaryota</taxon>
        <taxon>Viridiplantae</taxon>
        <taxon>Streptophyta</taxon>
        <taxon>Embryophyta</taxon>
        <taxon>Tracheophyta</taxon>
        <taxon>Spermatophyta</taxon>
        <taxon>Magnoliopsida</taxon>
        <taxon>eudicotyledons</taxon>
        <taxon>Gunneridae</taxon>
        <taxon>Pentapetalae</taxon>
        <taxon>rosids</taxon>
        <taxon>fabids</taxon>
        <taxon>Fabales</taxon>
        <taxon>Fabaceae</taxon>
        <taxon>Papilionoideae</taxon>
        <taxon>50 kb inversion clade</taxon>
        <taxon>NPAAA clade</taxon>
        <taxon>Hologalegina</taxon>
        <taxon>IRL clade</taxon>
        <taxon>Trifolieae</taxon>
        <taxon>Trifolium</taxon>
    </lineage>
</organism>
<feature type="non-terminal residue" evidence="1">
    <location>
        <position position="95"/>
    </location>
</feature>
<evidence type="ECO:0000313" key="1">
    <source>
        <dbReference type="EMBL" id="MCI49175.1"/>
    </source>
</evidence>
<dbReference type="CDD" id="cd00303">
    <property type="entry name" value="retropepsin_like"/>
    <property type="match status" value="1"/>
</dbReference>
<dbReference type="Pfam" id="PF13650">
    <property type="entry name" value="Asp_protease_2"/>
    <property type="match status" value="1"/>
</dbReference>
<proteinExistence type="predicted"/>
<reference evidence="1 2" key="1">
    <citation type="journal article" date="2018" name="Front. Plant Sci.">
        <title>Red Clover (Trifolium pratense) and Zigzag Clover (T. medium) - A Picture of Genomic Similarities and Differences.</title>
        <authorList>
            <person name="Dluhosova J."/>
            <person name="Istvanek J."/>
            <person name="Nedelnik J."/>
            <person name="Repkova J."/>
        </authorList>
    </citation>
    <scope>NUCLEOTIDE SEQUENCE [LARGE SCALE GENOMIC DNA]</scope>
    <source>
        <strain evidence="2">cv. 10/8</strain>
        <tissue evidence="1">Leaf</tissue>
    </source>
</reference>
<protein>
    <submittedName>
        <fullName evidence="1">Pentatricopeptide repeat-containing protein</fullName>
    </submittedName>
</protein>
<name>A0A392SMF7_9FABA</name>
<dbReference type="Proteomes" id="UP000265520">
    <property type="component" value="Unassembled WGS sequence"/>
</dbReference>